<dbReference type="SUPFAM" id="SSF46689">
    <property type="entry name" value="Homeodomain-like"/>
    <property type="match status" value="1"/>
</dbReference>
<dbReference type="PROSITE" id="PS01124">
    <property type="entry name" value="HTH_ARAC_FAMILY_2"/>
    <property type="match status" value="1"/>
</dbReference>
<dbReference type="STRING" id="573321.SAMN04488505_1011238"/>
<evidence type="ECO:0000313" key="5">
    <source>
        <dbReference type="EMBL" id="SEK96984.1"/>
    </source>
</evidence>
<dbReference type="Proteomes" id="UP000198984">
    <property type="component" value="Unassembled WGS sequence"/>
</dbReference>
<gene>
    <name evidence="5" type="ORF">SAMN04488505_1011238</name>
</gene>
<evidence type="ECO:0000256" key="2">
    <source>
        <dbReference type="ARBA" id="ARBA00023125"/>
    </source>
</evidence>
<protein>
    <submittedName>
        <fullName evidence="5">AraC-type DNA-binding protein</fullName>
    </submittedName>
</protein>
<dbReference type="SMART" id="SM00342">
    <property type="entry name" value="HTH_ARAC"/>
    <property type="match status" value="1"/>
</dbReference>
<dbReference type="GO" id="GO:0003700">
    <property type="term" value="F:DNA-binding transcription factor activity"/>
    <property type="evidence" value="ECO:0007669"/>
    <property type="project" value="InterPro"/>
</dbReference>
<evidence type="ECO:0000256" key="3">
    <source>
        <dbReference type="ARBA" id="ARBA00023163"/>
    </source>
</evidence>
<keyword evidence="3" id="KW-0804">Transcription</keyword>
<feature type="domain" description="HTH araC/xylS-type" evidence="4">
    <location>
        <begin position="196"/>
        <end position="300"/>
    </location>
</feature>
<dbReference type="PRINTS" id="PR00032">
    <property type="entry name" value="HTHARAC"/>
</dbReference>
<name>A0A1H7LDF4_9BACT</name>
<dbReference type="InterPro" id="IPR009057">
    <property type="entry name" value="Homeodomain-like_sf"/>
</dbReference>
<keyword evidence="2 5" id="KW-0238">DNA-binding</keyword>
<dbReference type="RefSeq" id="WP_089907490.1">
    <property type="nucleotide sequence ID" value="NZ_FOBB01000001.1"/>
</dbReference>
<sequence>MTSVVHHIETIQAHHKVLGYPALKHPLVSIHRFEDLPLYHTQEKIRFTLGFYTITLKRNYECKATYGQTSYDFDEGLMGFMAPRQVSGIDSNFIAPKEGWILLIHPDFFKNSPLAVRIKSYDYFHYAVNEALILSEEEETEIEHLFSSIQSEYHRPIDGFSKEVLISQIDLLLILCNRFYHRQFITRQSPNSDLLEKFDRLLDAYFDDGNHIEGLPSVSFFAEKLNLSSKYLSDLLVSLTGQSTLNHIHNKLIEKAKEKLSATDLTVSEIAYELGFKHSQSFSKLFKSKVEMSPLEYRQSFN</sequence>
<dbReference type="AlphaFoldDB" id="A0A1H7LDF4"/>
<dbReference type="PANTHER" id="PTHR43280:SF32">
    <property type="entry name" value="TRANSCRIPTIONAL REGULATORY PROTEIN"/>
    <property type="match status" value="1"/>
</dbReference>
<keyword evidence="6" id="KW-1185">Reference proteome</keyword>
<dbReference type="EMBL" id="FOBB01000001">
    <property type="protein sequence ID" value="SEK96984.1"/>
    <property type="molecule type" value="Genomic_DNA"/>
</dbReference>
<reference evidence="5 6" key="1">
    <citation type="submission" date="2016-10" db="EMBL/GenBank/DDBJ databases">
        <authorList>
            <person name="de Groot N.N."/>
        </authorList>
    </citation>
    <scope>NUCLEOTIDE SEQUENCE [LARGE SCALE GENOMIC DNA]</scope>
    <source>
        <strain evidence="5 6">DSM 21039</strain>
    </source>
</reference>
<accession>A0A1H7LDF4</accession>
<evidence type="ECO:0000313" key="6">
    <source>
        <dbReference type="Proteomes" id="UP000198984"/>
    </source>
</evidence>
<dbReference type="PANTHER" id="PTHR43280">
    <property type="entry name" value="ARAC-FAMILY TRANSCRIPTIONAL REGULATOR"/>
    <property type="match status" value="1"/>
</dbReference>
<dbReference type="InterPro" id="IPR018060">
    <property type="entry name" value="HTH_AraC"/>
</dbReference>
<evidence type="ECO:0000256" key="1">
    <source>
        <dbReference type="ARBA" id="ARBA00023015"/>
    </source>
</evidence>
<dbReference type="InterPro" id="IPR020449">
    <property type="entry name" value="Tscrpt_reg_AraC-type_HTH"/>
</dbReference>
<evidence type="ECO:0000259" key="4">
    <source>
        <dbReference type="PROSITE" id="PS01124"/>
    </source>
</evidence>
<dbReference type="OrthoDB" id="643086at2"/>
<dbReference type="GO" id="GO:0043565">
    <property type="term" value="F:sequence-specific DNA binding"/>
    <property type="evidence" value="ECO:0007669"/>
    <property type="project" value="InterPro"/>
</dbReference>
<keyword evidence="1" id="KW-0805">Transcription regulation</keyword>
<dbReference type="Gene3D" id="1.10.10.60">
    <property type="entry name" value="Homeodomain-like"/>
    <property type="match status" value="1"/>
</dbReference>
<proteinExistence type="predicted"/>
<dbReference type="Pfam" id="PF12833">
    <property type="entry name" value="HTH_18"/>
    <property type="match status" value="1"/>
</dbReference>
<organism evidence="5 6">
    <name type="scientific">Chitinophaga rupis</name>
    <dbReference type="NCBI Taxonomy" id="573321"/>
    <lineage>
        <taxon>Bacteria</taxon>
        <taxon>Pseudomonadati</taxon>
        <taxon>Bacteroidota</taxon>
        <taxon>Chitinophagia</taxon>
        <taxon>Chitinophagales</taxon>
        <taxon>Chitinophagaceae</taxon>
        <taxon>Chitinophaga</taxon>
    </lineage>
</organism>